<dbReference type="AlphaFoldDB" id="A6G0R5"/>
<organism evidence="1 2">
    <name type="scientific">Plesiocystis pacifica SIR-1</name>
    <dbReference type="NCBI Taxonomy" id="391625"/>
    <lineage>
        <taxon>Bacteria</taxon>
        <taxon>Pseudomonadati</taxon>
        <taxon>Myxococcota</taxon>
        <taxon>Polyangia</taxon>
        <taxon>Nannocystales</taxon>
        <taxon>Nannocystaceae</taxon>
        <taxon>Plesiocystis</taxon>
    </lineage>
</organism>
<dbReference type="STRING" id="391625.PPSIR1_41619"/>
<sequence length="103" mass="11763">MRLTLIQEFPFAPDDDRLMEIERRSGTYHLGRDEGLEEGLEKGRCQVLKTMVLALLEVRGVPLSEAERARVDEETRVEELERWAELARTAARAGALFERLPPG</sequence>
<dbReference type="Proteomes" id="UP000005801">
    <property type="component" value="Unassembled WGS sequence"/>
</dbReference>
<proteinExistence type="predicted"/>
<dbReference type="EMBL" id="ABCS01000010">
    <property type="protein sequence ID" value="EDM80453.1"/>
    <property type="molecule type" value="Genomic_DNA"/>
</dbReference>
<evidence type="ECO:0000313" key="1">
    <source>
        <dbReference type="EMBL" id="EDM80453.1"/>
    </source>
</evidence>
<keyword evidence="2" id="KW-1185">Reference proteome</keyword>
<accession>A6G0R5</accession>
<protein>
    <submittedName>
        <fullName evidence="1">Uncharacterized protein</fullName>
    </submittedName>
</protein>
<gene>
    <name evidence="1" type="ORF">PPSIR1_41619</name>
</gene>
<reference evidence="1 2" key="1">
    <citation type="submission" date="2007-06" db="EMBL/GenBank/DDBJ databases">
        <authorList>
            <person name="Shimkets L."/>
            <person name="Ferriera S."/>
            <person name="Johnson J."/>
            <person name="Kravitz S."/>
            <person name="Beeson K."/>
            <person name="Sutton G."/>
            <person name="Rogers Y.-H."/>
            <person name="Friedman R."/>
            <person name="Frazier M."/>
            <person name="Venter J.C."/>
        </authorList>
    </citation>
    <scope>NUCLEOTIDE SEQUENCE [LARGE SCALE GENOMIC DNA]</scope>
    <source>
        <strain evidence="1 2">SIR-1</strain>
    </source>
</reference>
<comment type="caution">
    <text evidence="1">The sequence shown here is derived from an EMBL/GenBank/DDBJ whole genome shotgun (WGS) entry which is preliminary data.</text>
</comment>
<evidence type="ECO:0000313" key="2">
    <source>
        <dbReference type="Proteomes" id="UP000005801"/>
    </source>
</evidence>
<name>A6G0R5_9BACT</name>